<sequence>MSYSSRNNSTKPLSIGSPRARPSSRRGADVDPSQSLHSASAATPPPMDRFRSSNVGTPSPGVPNIPPRTFGSRPASVLDRAGPSPHGTPRGTPRMGTPMALPQEGSIEPEPGSKADLARLTDEEKARVLRRHLVSRTQRAEGERPGSAGGNEGAPQSVGTSAKPGAPASGSRSPSLTGSASPGQKRHALEDSDLAALKAPGGDITHSIYKWESDQRRAALRKARSASFSQPRVSINPAFEHLREPGGFRRNYLSVRASEQGMEQPPMLNNFVDFLYIFGHFAGEDLEDDEDEEDDDEDFLGLEEDEETGRLVDDGEIPSSSRTRGVILPSAPVLRQRDPSTVKLVEEAPLLPARARSSSRMRSISRARRTRRSSVADGPHGNATVGQAILMLLKAFIGTGIMFLGKAFFNGGLLFSTIVLVGIALISLYSFLLLVWTKFVVPGSYGDIGGALYGPWMRISILASIAISQIGFVATYTIFVAENLQAFIMAVTECRTYVPIVYLIAAQLVAFVPLAMIRNLAKLSGTALVADAFILIGLVYIGWSEVAVIAERGIADVAMFNPVSYPLLIGTAVFSFEGIGLVIPITDSMREPHKFPAVLTGVMLFLAVLFGGAGVLSYAAYGSDIQTVVIINLPSDKKFVQVVQFLYSVAIMLSVPLQLFPALRIMENALFTRSGKWNPQVKWTKNFFRFFIVIICALLSWAGSADLDKFVAFVGSFACIPLCYVYPAMLHYKACARTRRQKFFDILLMVFGLIAMAYTSIQTIKLMVAPNEGGGPRFGKCPPIGDDRN</sequence>
<feature type="transmembrane region" description="Helical" evidence="7">
    <location>
        <begin position="563"/>
        <end position="585"/>
    </location>
</feature>
<dbReference type="PANTHER" id="PTHR22950">
    <property type="entry name" value="AMINO ACID TRANSPORTER"/>
    <property type="match status" value="1"/>
</dbReference>
<feature type="compositionally biased region" description="Basic and acidic residues" evidence="6">
    <location>
        <begin position="111"/>
        <end position="127"/>
    </location>
</feature>
<feature type="transmembrane region" description="Helical" evidence="7">
    <location>
        <begin position="499"/>
        <end position="516"/>
    </location>
</feature>
<evidence type="ECO:0000313" key="9">
    <source>
        <dbReference type="EMBL" id="KDQ14901.1"/>
    </source>
</evidence>
<evidence type="ECO:0000259" key="8">
    <source>
        <dbReference type="Pfam" id="PF01490"/>
    </source>
</evidence>
<dbReference type="HOGENOM" id="CLU_009646_3_0_1"/>
<evidence type="ECO:0000256" key="4">
    <source>
        <dbReference type="ARBA" id="ARBA00022989"/>
    </source>
</evidence>
<dbReference type="STRING" id="930990.A0A067MTM0"/>
<feature type="transmembrane region" description="Helical" evidence="7">
    <location>
        <begin position="597"/>
        <end position="621"/>
    </location>
</feature>
<evidence type="ECO:0000256" key="7">
    <source>
        <dbReference type="SAM" id="Phobius"/>
    </source>
</evidence>
<organism evidence="9 10">
    <name type="scientific">Botryobasidium botryosum (strain FD-172 SS1)</name>
    <dbReference type="NCBI Taxonomy" id="930990"/>
    <lineage>
        <taxon>Eukaryota</taxon>
        <taxon>Fungi</taxon>
        <taxon>Dikarya</taxon>
        <taxon>Basidiomycota</taxon>
        <taxon>Agaricomycotina</taxon>
        <taxon>Agaricomycetes</taxon>
        <taxon>Cantharellales</taxon>
        <taxon>Botryobasidiaceae</taxon>
        <taxon>Botryobasidium</taxon>
    </lineage>
</organism>
<feature type="transmembrane region" description="Helical" evidence="7">
    <location>
        <begin position="743"/>
        <end position="761"/>
    </location>
</feature>
<dbReference type="AlphaFoldDB" id="A0A067MTM0"/>
<dbReference type="InParanoid" id="A0A067MTM0"/>
<gene>
    <name evidence="9" type="ORF">BOTBODRAFT_55095</name>
</gene>
<feature type="region of interest" description="Disordered" evidence="6">
    <location>
        <begin position="285"/>
        <end position="323"/>
    </location>
</feature>
<feature type="transmembrane region" description="Helical" evidence="7">
    <location>
        <begin position="710"/>
        <end position="731"/>
    </location>
</feature>
<keyword evidence="4 7" id="KW-1133">Transmembrane helix</keyword>
<feature type="compositionally biased region" description="Polar residues" evidence="6">
    <location>
        <begin position="1"/>
        <end position="12"/>
    </location>
</feature>
<dbReference type="Pfam" id="PF01490">
    <property type="entry name" value="Aa_trans"/>
    <property type="match status" value="1"/>
</dbReference>
<dbReference type="Proteomes" id="UP000027195">
    <property type="component" value="Unassembled WGS sequence"/>
</dbReference>
<dbReference type="FunCoup" id="A0A067MTM0">
    <property type="interactions" value="71"/>
</dbReference>
<evidence type="ECO:0000256" key="6">
    <source>
        <dbReference type="SAM" id="MobiDB-lite"/>
    </source>
</evidence>
<reference evidence="10" key="1">
    <citation type="journal article" date="2014" name="Proc. Natl. Acad. Sci. U.S.A.">
        <title>Extensive sampling of basidiomycete genomes demonstrates inadequacy of the white-rot/brown-rot paradigm for wood decay fungi.</title>
        <authorList>
            <person name="Riley R."/>
            <person name="Salamov A.A."/>
            <person name="Brown D.W."/>
            <person name="Nagy L.G."/>
            <person name="Floudas D."/>
            <person name="Held B.W."/>
            <person name="Levasseur A."/>
            <person name="Lombard V."/>
            <person name="Morin E."/>
            <person name="Otillar R."/>
            <person name="Lindquist E.A."/>
            <person name="Sun H."/>
            <person name="LaButti K.M."/>
            <person name="Schmutz J."/>
            <person name="Jabbour D."/>
            <person name="Luo H."/>
            <person name="Baker S.E."/>
            <person name="Pisabarro A.G."/>
            <person name="Walton J.D."/>
            <person name="Blanchette R.A."/>
            <person name="Henrissat B."/>
            <person name="Martin F."/>
            <person name="Cullen D."/>
            <person name="Hibbett D.S."/>
            <person name="Grigoriev I.V."/>
        </authorList>
    </citation>
    <scope>NUCLEOTIDE SEQUENCE [LARGE SCALE GENOMIC DNA]</scope>
    <source>
        <strain evidence="10">FD-172 SS1</strain>
    </source>
</reference>
<comment type="similarity">
    <text evidence="2">Belongs to the amino acid/polyamine transporter 2 family.</text>
</comment>
<feature type="transmembrane region" description="Helical" evidence="7">
    <location>
        <begin position="523"/>
        <end position="543"/>
    </location>
</feature>
<feature type="compositionally biased region" description="Low complexity" evidence="6">
    <location>
        <begin position="159"/>
        <end position="175"/>
    </location>
</feature>
<dbReference type="GO" id="GO:0015179">
    <property type="term" value="F:L-amino acid transmembrane transporter activity"/>
    <property type="evidence" value="ECO:0007669"/>
    <property type="project" value="TreeGrafter"/>
</dbReference>
<feature type="compositionally biased region" description="Basic residues" evidence="6">
    <location>
        <begin position="357"/>
        <end position="372"/>
    </location>
</feature>
<evidence type="ECO:0000256" key="1">
    <source>
        <dbReference type="ARBA" id="ARBA00004141"/>
    </source>
</evidence>
<feature type="compositionally biased region" description="Polar residues" evidence="6">
    <location>
        <begin position="32"/>
        <end position="41"/>
    </location>
</feature>
<name>A0A067MTM0_BOTB1</name>
<dbReference type="OrthoDB" id="1684102at2759"/>
<evidence type="ECO:0000256" key="3">
    <source>
        <dbReference type="ARBA" id="ARBA00022692"/>
    </source>
</evidence>
<feature type="region of interest" description="Disordered" evidence="6">
    <location>
        <begin position="356"/>
        <end position="379"/>
    </location>
</feature>
<feature type="domain" description="Amino acid transporter transmembrane" evidence="8">
    <location>
        <begin position="382"/>
        <end position="764"/>
    </location>
</feature>
<comment type="subcellular location">
    <subcellularLocation>
        <location evidence="1">Membrane</location>
        <topology evidence="1">Multi-pass membrane protein</topology>
    </subcellularLocation>
</comment>
<dbReference type="PANTHER" id="PTHR22950:SF666">
    <property type="entry name" value="VACUOLAR AMINO ACID TRANSPORTER 4"/>
    <property type="match status" value="1"/>
</dbReference>
<feature type="transmembrane region" description="Helical" evidence="7">
    <location>
        <begin position="388"/>
        <end position="409"/>
    </location>
</feature>
<keyword evidence="10" id="KW-1185">Reference proteome</keyword>
<dbReference type="InterPro" id="IPR013057">
    <property type="entry name" value="AA_transpt_TM"/>
</dbReference>
<feature type="transmembrane region" description="Helical" evidence="7">
    <location>
        <begin position="687"/>
        <end position="704"/>
    </location>
</feature>
<evidence type="ECO:0000256" key="2">
    <source>
        <dbReference type="ARBA" id="ARBA00008066"/>
    </source>
</evidence>
<protein>
    <recommendedName>
        <fullName evidence="8">Amino acid transporter transmembrane domain-containing protein</fullName>
    </recommendedName>
</protein>
<evidence type="ECO:0000313" key="10">
    <source>
        <dbReference type="Proteomes" id="UP000027195"/>
    </source>
</evidence>
<keyword evidence="3 7" id="KW-0812">Transmembrane</keyword>
<dbReference type="EMBL" id="KL198035">
    <property type="protein sequence ID" value="KDQ14901.1"/>
    <property type="molecule type" value="Genomic_DNA"/>
</dbReference>
<feature type="compositionally biased region" description="Acidic residues" evidence="6">
    <location>
        <begin position="285"/>
        <end position="307"/>
    </location>
</feature>
<keyword evidence="5 7" id="KW-0472">Membrane</keyword>
<evidence type="ECO:0000256" key="5">
    <source>
        <dbReference type="ARBA" id="ARBA00023136"/>
    </source>
</evidence>
<accession>A0A067MTM0</accession>
<feature type="region of interest" description="Disordered" evidence="6">
    <location>
        <begin position="1"/>
        <end position="187"/>
    </location>
</feature>
<dbReference type="GO" id="GO:0005774">
    <property type="term" value="C:vacuolar membrane"/>
    <property type="evidence" value="ECO:0007669"/>
    <property type="project" value="TreeGrafter"/>
</dbReference>
<feature type="transmembrane region" description="Helical" evidence="7">
    <location>
        <begin position="456"/>
        <end position="479"/>
    </location>
</feature>
<feature type="transmembrane region" description="Helical" evidence="7">
    <location>
        <begin position="415"/>
        <end position="436"/>
    </location>
</feature>
<proteinExistence type="inferred from homology"/>